<dbReference type="OrthoDB" id="10671927at2759"/>
<dbReference type="Proteomes" id="UP000325440">
    <property type="component" value="Unassembled WGS sequence"/>
</dbReference>
<accession>A0A5E4MNE1</accession>
<dbReference type="AlphaFoldDB" id="A0A5E4MNE1"/>
<reference evidence="2 3" key="1">
    <citation type="submission" date="2019-08" db="EMBL/GenBank/DDBJ databases">
        <authorList>
            <person name="Alioto T."/>
            <person name="Alioto T."/>
            <person name="Gomez Garrido J."/>
        </authorList>
    </citation>
    <scope>NUCLEOTIDE SEQUENCE [LARGE SCALE GENOMIC DNA]</scope>
</reference>
<feature type="chain" id="PRO_5022829646" evidence="1">
    <location>
        <begin position="17"/>
        <end position="528"/>
    </location>
</feature>
<keyword evidence="3" id="KW-1185">Reference proteome</keyword>
<name>A0A5E4MNE1_9HEMI</name>
<dbReference type="EMBL" id="CABPRJ010000949">
    <property type="protein sequence ID" value="VVC31351.1"/>
    <property type="molecule type" value="Genomic_DNA"/>
</dbReference>
<evidence type="ECO:0000313" key="2">
    <source>
        <dbReference type="EMBL" id="VVC31351.1"/>
    </source>
</evidence>
<keyword evidence="1" id="KW-0732">Signal</keyword>
<evidence type="ECO:0000256" key="1">
    <source>
        <dbReference type="SAM" id="SignalP"/>
    </source>
</evidence>
<sequence>MKILIFLNMVFLLAECVDRIEDLRKRNELTSIQKRNFMAMIEENKNIHEIINNNPIKTSYLYKIEENEREKPYLKEIKKTLDKVSYVFLNEIYFYLLQHMYLHCQVSRYLIDISLDSNKEISPEEVIRAIKLMKDQEYCIFTYIYDSGFEFELTLDVMFYLKSFTETDLSVIKEQLKNSMANIKLNKLFKELNSDINKSLGDLTQTSNADKLELFDKILTKIKQEILDSSNMFCSTTNPPLISKNMFYTLGLNNTGYFIRYIYITEQFYVNFSTVNGHKFPLKKIRIDSWDCRKILETEEYKFDKYKKERQGSTSKLSQILFSVKNQVNTPTYEASWKWPDPETNKSQNINNLVGLQEKLKTDPYYLNIVKYDNILADVMMYVAIKEGTKILKGIKHIIKNQCELYFQTDAKHFVLDETRLSLLLFKFEFDDFINAILEKKRIDLRENEHVKKFNNSVKNLLQWLDRPKSARASNDKIIQNCKFINGALDEIKYPLADSKVDDKFKTFYMEDPLFNIRTLIGHILRDI</sequence>
<gene>
    <name evidence="2" type="ORF">CINCED_3A019280</name>
</gene>
<evidence type="ECO:0000313" key="3">
    <source>
        <dbReference type="Proteomes" id="UP000325440"/>
    </source>
</evidence>
<organism evidence="2 3">
    <name type="scientific">Cinara cedri</name>
    <dbReference type="NCBI Taxonomy" id="506608"/>
    <lineage>
        <taxon>Eukaryota</taxon>
        <taxon>Metazoa</taxon>
        <taxon>Ecdysozoa</taxon>
        <taxon>Arthropoda</taxon>
        <taxon>Hexapoda</taxon>
        <taxon>Insecta</taxon>
        <taxon>Pterygota</taxon>
        <taxon>Neoptera</taxon>
        <taxon>Paraneoptera</taxon>
        <taxon>Hemiptera</taxon>
        <taxon>Sternorrhyncha</taxon>
        <taxon>Aphidomorpha</taxon>
        <taxon>Aphidoidea</taxon>
        <taxon>Aphididae</taxon>
        <taxon>Lachninae</taxon>
        <taxon>Cinara</taxon>
    </lineage>
</organism>
<proteinExistence type="predicted"/>
<feature type="signal peptide" evidence="1">
    <location>
        <begin position="1"/>
        <end position="16"/>
    </location>
</feature>
<protein>
    <submittedName>
        <fullName evidence="2">Uncharacterized protein</fullName>
    </submittedName>
</protein>